<dbReference type="EMBL" id="QNRR01000021">
    <property type="protein sequence ID" value="RBP35533.1"/>
    <property type="molecule type" value="Genomic_DNA"/>
</dbReference>
<reference evidence="1 2" key="1">
    <citation type="submission" date="2018-06" db="EMBL/GenBank/DDBJ databases">
        <title>Genomic Encyclopedia of Type Strains, Phase IV (KMG-IV): sequencing the most valuable type-strain genomes for metagenomic binning, comparative biology and taxonomic classification.</title>
        <authorList>
            <person name="Goeker M."/>
        </authorList>
    </citation>
    <scope>NUCLEOTIDE SEQUENCE [LARGE SCALE GENOMIC DNA]</scope>
    <source>
        <strain evidence="1 2">DSM 25532</strain>
    </source>
</reference>
<gene>
    <name evidence="1" type="ORF">DES53_12153</name>
</gene>
<protein>
    <submittedName>
        <fullName evidence="1">Uncharacterized protein</fullName>
    </submittedName>
</protein>
<sequence length="262" mass="28454">MSRLSGVICALALSAASAQGEAQKYDAASFPGFVVDEVVVPVPSEIFSVLDKLGEPNWKQELRGVKTPTTTDRYELSLIFGTVVAEGFVAVQAQDKKAVEDIGREVLNLAQSLGLTKAVRPHAQSILDAVEKNDWKAVRKEFDQTQATVRFEMERTRDIDHAQCVSLGGWLRGTASATSVVAKAYNADRAELLNQPMLVEHFSKSITGMSSEAKSNATVAAISKGLTTIRKAMDSQDGNITQEQVTTIRKTSEELLAQILKK</sequence>
<keyword evidence="2" id="KW-1185">Reference proteome</keyword>
<proteinExistence type="predicted"/>
<organism evidence="1 2">
    <name type="scientific">Roseimicrobium gellanilyticum</name>
    <dbReference type="NCBI Taxonomy" id="748857"/>
    <lineage>
        <taxon>Bacteria</taxon>
        <taxon>Pseudomonadati</taxon>
        <taxon>Verrucomicrobiota</taxon>
        <taxon>Verrucomicrobiia</taxon>
        <taxon>Verrucomicrobiales</taxon>
        <taxon>Verrucomicrobiaceae</taxon>
        <taxon>Roseimicrobium</taxon>
    </lineage>
</organism>
<name>A0A366H2N0_9BACT</name>
<dbReference type="AlphaFoldDB" id="A0A366H2N0"/>
<evidence type="ECO:0000313" key="2">
    <source>
        <dbReference type="Proteomes" id="UP000253426"/>
    </source>
</evidence>
<dbReference type="Proteomes" id="UP000253426">
    <property type="component" value="Unassembled WGS sequence"/>
</dbReference>
<evidence type="ECO:0000313" key="1">
    <source>
        <dbReference type="EMBL" id="RBP35533.1"/>
    </source>
</evidence>
<comment type="caution">
    <text evidence="1">The sequence shown here is derived from an EMBL/GenBank/DDBJ whole genome shotgun (WGS) entry which is preliminary data.</text>
</comment>
<accession>A0A366H2N0</accession>